<dbReference type="EMBL" id="AMQN01010478">
    <property type="status" value="NOT_ANNOTATED_CDS"/>
    <property type="molecule type" value="Genomic_DNA"/>
</dbReference>
<dbReference type="Pfam" id="PF24652">
    <property type="entry name" value="CEP76_C"/>
    <property type="match status" value="1"/>
</dbReference>
<feature type="domain" description="CC2D2A N-terminal C2" evidence="2">
    <location>
        <begin position="472"/>
        <end position="645"/>
    </location>
</feature>
<feature type="compositionally biased region" description="Polar residues" evidence="1">
    <location>
        <begin position="483"/>
        <end position="493"/>
    </location>
</feature>
<name>X1Z7B6_CAPTE</name>
<evidence type="ECO:0000259" key="2">
    <source>
        <dbReference type="Pfam" id="PF15625"/>
    </source>
</evidence>
<sequence length="1457" mass="167508">MPTEQESYDFFTRQWEPEREDEVPELVKPEEAEEGTAEEDEEEEEDGDNKKKKKKDKKEKKKKGKQDEEEPLLDIDAEEDSWKYYQVNRALYEPFHDRITKEDEVLFSPRIRAAKLEDRLVEGTAPRYLEEEGFYVGTRPAVAPTNLHRMENRLLEEPGEEAKDWFGEDGVLIALPNPLKEYAERPPIVEEVAPLLQTEYKKAFLIELDGRCIDPAAEGSVGHYQLDVDVNSLFFTHHHLFSREHVLASRITNQYQQYLSRCKRQAAELLTEKLKALKAATLHVQENIAAMEGDKNCRVGFETQQKRLQEYNEEIKLTRKLRDAELAADRALLKHIIQTWKEIKSLRQFQNFTNTPVKLVIKKEPTDKAKEDEEWEAEIEEEMEEMRLESQIEYTTLLQTYHTDLEAWKKQKLEKALKRSKKRGRRQSQGTDKDQDLLDEEDIPKPEKPKAFNDVELRTQVFDKYSQIKRKPGEPKIHFELSNGASITPTNSCPKGEQSRRNEVNRYKVFVKVLFNGKEVSRTSPKPLGQDFAVNFAQIFNIEIMRWPESIKMEIYEAAGLSVTLLSEVYAAIPPSNLTVDNVQLDVLDFSSDQRLSHSHEGVGSNVAFSFDKENAHIFSLLTSGQLSCVAAWAVNEEGGALVPPSLIPNTVTARRRMDPVAALGVAGMSDMDKLSKWIAESRLDPNDPTNADLMFHMKPIIGGDTLVPTHHMPVHFHLEQMQEEFNFATDQEMEKSRRFRMLQLRQQEAAEFKNKIVPALEKEIPEDIFLEYEKKKRDVEKLKSMDEAESHRVAVAKFMQRVREQVMLRFRIASHQKTLPEVVFEDAVPNIGTIIPNLLKITEPRRPLKPIRKERKKVTAQNLQTMDVKILINIVRAFGIPVRSDQPSVHEFHFSRASNAPGGTQNMEGTASARPPGIPKSMAAQTQVRPFIEVTFQRSTVATTIAEGPNPSWNEELTIPFKPPNNDYSATNLQTIRDVVFFNLFDEYVTEIVQDDRERGTTVVRKIEKKWLGTIKIPFSTIYFNSRIDGTFRLNKPPVLLGYQHEAKARKQTPGQLGEEPLDMAVGSSDNTFLTMFVTIEPALTPAEPAKEKFDSNEDEKLLEVSEKWQSEIASRFPTRECKTTVVDINGKSVFITRYFKSLKPPEELFSGEESGNEKVELVARYVSMIPFVSDSVVFPGLCDIWSTCDQFLQMLQGDEEEHAVLLTNYFLSMGKTAFLLLGSAIPEGPTAYVLTKEERDYWVWNASTGEHYSFRDNFCPVQSVGCLVNADNIWANIQPNDQPSRITFDLSNTSNWRPFFHKGCPNPGLSSVQPENLIYFTTEKSSVIDIQERIERQLKEKIMEWRPRYITRWNRYCMQTFRRLLTKLEISRHNQGTQQQHSSELDQILGQYKMCGFPINLPYTEMDPIIDAVYATGVHNIETSDVEFALAVHVHPYPNSVLSVWIYVASLSRKR</sequence>
<feature type="region of interest" description="Disordered" evidence="1">
    <location>
        <begin position="896"/>
        <end position="920"/>
    </location>
</feature>
<feature type="domain" description="DUF5523" evidence="3">
    <location>
        <begin position="1"/>
        <end position="202"/>
    </location>
</feature>
<dbReference type="OMA" id="NADNIWF"/>
<dbReference type="PANTHER" id="PTHR20837:SF0">
    <property type="entry name" value="COILED-COIL AND C2 DOMAIN-CONTAINING PROTEIN 2A"/>
    <property type="match status" value="1"/>
</dbReference>
<dbReference type="InterPro" id="IPR056288">
    <property type="entry name" value="CEP76_C"/>
</dbReference>
<dbReference type="InterPro" id="IPR041510">
    <property type="entry name" value="DUF5523"/>
</dbReference>
<feature type="compositionally biased region" description="Basic residues" evidence="1">
    <location>
        <begin position="50"/>
        <end position="64"/>
    </location>
</feature>
<feature type="region of interest" description="Disordered" evidence="1">
    <location>
        <begin position="479"/>
        <end position="499"/>
    </location>
</feature>
<accession>X1Z7B6</accession>
<evidence type="ECO:0000259" key="4">
    <source>
        <dbReference type="Pfam" id="PF24652"/>
    </source>
</evidence>
<dbReference type="Pfam" id="PF24656">
    <property type="entry name" value="CEPT76_peptidase"/>
    <property type="match status" value="1"/>
</dbReference>
<feature type="compositionally biased region" description="Basic and acidic residues" evidence="1">
    <location>
        <begin position="443"/>
        <end position="453"/>
    </location>
</feature>
<reference evidence="6" key="3">
    <citation type="submission" date="2015-06" db="UniProtKB">
        <authorList>
            <consortium name="EnsemblMetazoa"/>
        </authorList>
    </citation>
    <scope>IDENTIFICATION</scope>
</reference>
<organism evidence="6 7">
    <name type="scientific">Capitella teleta</name>
    <name type="common">Polychaete worm</name>
    <dbReference type="NCBI Taxonomy" id="283909"/>
    <lineage>
        <taxon>Eukaryota</taxon>
        <taxon>Metazoa</taxon>
        <taxon>Spiralia</taxon>
        <taxon>Lophotrochozoa</taxon>
        <taxon>Annelida</taxon>
        <taxon>Polychaeta</taxon>
        <taxon>Sedentaria</taxon>
        <taxon>Scolecida</taxon>
        <taxon>Capitellidae</taxon>
        <taxon>Capitella</taxon>
    </lineage>
</organism>
<feature type="compositionally biased region" description="Acidic residues" evidence="1">
    <location>
        <begin position="31"/>
        <end position="47"/>
    </location>
</feature>
<dbReference type="Proteomes" id="UP000014760">
    <property type="component" value="Unassembled WGS sequence"/>
</dbReference>
<dbReference type="GO" id="GO:1905515">
    <property type="term" value="P:non-motile cilium assembly"/>
    <property type="evidence" value="ECO:0007669"/>
    <property type="project" value="TreeGrafter"/>
</dbReference>
<dbReference type="GO" id="GO:0035869">
    <property type="term" value="C:ciliary transition zone"/>
    <property type="evidence" value="ECO:0007669"/>
    <property type="project" value="TreeGrafter"/>
</dbReference>
<dbReference type="SUPFAM" id="SSF49562">
    <property type="entry name" value="C2 domain (Calcium/lipid-binding domain, CaLB)"/>
    <property type="match status" value="1"/>
</dbReference>
<feature type="domain" description="Centrosomal protein of 76 kDa C-terminal" evidence="4">
    <location>
        <begin position="1331"/>
        <end position="1451"/>
    </location>
</feature>
<dbReference type="Pfam" id="PF17661">
    <property type="entry name" value="DUF5523"/>
    <property type="match status" value="1"/>
</dbReference>
<dbReference type="InterPro" id="IPR052434">
    <property type="entry name" value="Tectonic-like_complex_comp"/>
</dbReference>
<evidence type="ECO:0000256" key="1">
    <source>
        <dbReference type="SAM" id="MobiDB-lite"/>
    </source>
</evidence>
<dbReference type="PANTHER" id="PTHR20837">
    <property type="entry name" value="CENTROSOMAL PROTEIN-RELATED"/>
    <property type="match status" value="1"/>
</dbReference>
<protein>
    <recommendedName>
        <fullName evidence="8">C2 domain-containing protein</fullName>
    </recommendedName>
</protein>
<feature type="region of interest" description="Disordered" evidence="1">
    <location>
        <begin position="1"/>
        <end position="72"/>
    </location>
</feature>
<reference evidence="7" key="2">
    <citation type="journal article" date="2013" name="Nature">
        <title>Insights into bilaterian evolution from three spiralian genomes.</title>
        <authorList>
            <person name="Simakov O."/>
            <person name="Marletaz F."/>
            <person name="Cho S.J."/>
            <person name="Edsinger-Gonzales E."/>
            <person name="Havlak P."/>
            <person name="Hellsten U."/>
            <person name="Kuo D.H."/>
            <person name="Larsson T."/>
            <person name="Lv J."/>
            <person name="Arendt D."/>
            <person name="Savage R."/>
            <person name="Osoegawa K."/>
            <person name="de Jong P."/>
            <person name="Grimwood J."/>
            <person name="Chapman J.A."/>
            <person name="Shapiro H."/>
            <person name="Aerts A."/>
            <person name="Otillar R.P."/>
            <person name="Terry A.Y."/>
            <person name="Boore J.L."/>
            <person name="Grigoriev I.V."/>
            <person name="Lindberg D.R."/>
            <person name="Seaver E.C."/>
            <person name="Weisblat D.A."/>
            <person name="Putnam N.H."/>
            <person name="Rokhsar D.S."/>
        </authorList>
    </citation>
    <scope>NUCLEOTIDE SEQUENCE</scope>
    <source>
        <strain evidence="7">I ESC-2004</strain>
    </source>
</reference>
<dbReference type="Gene3D" id="2.60.40.150">
    <property type="entry name" value="C2 domain"/>
    <property type="match status" value="1"/>
</dbReference>
<keyword evidence="7" id="KW-1185">Reference proteome</keyword>
<evidence type="ECO:0000259" key="5">
    <source>
        <dbReference type="Pfam" id="PF24656"/>
    </source>
</evidence>
<feature type="compositionally biased region" description="Polar residues" evidence="1">
    <location>
        <begin position="897"/>
        <end position="910"/>
    </location>
</feature>
<dbReference type="InterPro" id="IPR028928">
    <property type="entry name" value="CC2D2AN-C2"/>
</dbReference>
<evidence type="ECO:0000259" key="3">
    <source>
        <dbReference type="Pfam" id="PF17661"/>
    </source>
</evidence>
<feature type="region of interest" description="Disordered" evidence="1">
    <location>
        <begin position="417"/>
        <end position="453"/>
    </location>
</feature>
<evidence type="ECO:0008006" key="8">
    <source>
        <dbReference type="Google" id="ProtNLM"/>
    </source>
</evidence>
<dbReference type="HOGENOM" id="CLU_001707_0_0_1"/>
<feature type="domain" description="CEP76/DRC7 peptidase-like" evidence="5">
    <location>
        <begin position="1185"/>
        <end position="1301"/>
    </location>
</feature>
<dbReference type="Pfam" id="PF15625">
    <property type="entry name" value="CC2D2AN-C2"/>
    <property type="match status" value="1"/>
</dbReference>
<dbReference type="GO" id="GO:1904491">
    <property type="term" value="P:protein localization to ciliary transition zone"/>
    <property type="evidence" value="ECO:0007669"/>
    <property type="project" value="TreeGrafter"/>
</dbReference>
<dbReference type="InterPro" id="IPR056290">
    <property type="entry name" value="CEPT76/DRC7_peptidase-like_dom"/>
</dbReference>
<dbReference type="Gene3D" id="3.10.620.30">
    <property type="match status" value="1"/>
</dbReference>
<evidence type="ECO:0000313" key="6">
    <source>
        <dbReference type="EnsemblMetazoa" id="CapteP155172"/>
    </source>
</evidence>
<reference evidence="7" key="1">
    <citation type="submission" date="2012-12" db="EMBL/GenBank/DDBJ databases">
        <authorList>
            <person name="Hellsten U."/>
            <person name="Grimwood J."/>
            <person name="Chapman J.A."/>
            <person name="Shapiro H."/>
            <person name="Aerts A."/>
            <person name="Otillar R.P."/>
            <person name="Terry A.Y."/>
            <person name="Boore J.L."/>
            <person name="Simakov O."/>
            <person name="Marletaz F."/>
            <person name="Cho S.-J."/>
            <person name="Edsinger-Gonzales E."/>
            <person name="Havlak P."/>
            <person name="Kuo D.-H."/>
            <person name="Larsson T."/>
            <person name="Lv J."/>
            <person name="Arendt D."/>
            <person name="Savage R."/>
            <person name="Osoegawa K."/>
            <person name="de Jong P."/>
            <person name="Lindberg D.R."/>
            <person name="Seaver E.C."/>
            <person name="Weisblat D.A."/>
            <person name="Putnam N.H."/>
            <person name="Grigoriev I.V."/>
            <person name="Rokhsar D.S."/>
        </authorList>
    </citation>
    <scope>NUCLEOTIDE SEQUENCE</scope>
    <source>
        <strain evidence="7">I ESC-2004</strain>
    </source>
</reference>
<dbReference type="InterPro" id="IPR035892">
    <property type="entry name" value="C2_domain_sf"/>
</dbReference>
<proteinExistence type="predicted"/>
<evidence type="ECO:0000313" key="7">
    <source>
        <dbReference type="Proteomes" id="UP000014760"/>
    </source>
</evidence>
<dbReference type="EnsemblMetazoa" id="CapteT155172">
    <property type="protein sequence ID" value="CapteP155172"/>
    <property type="gene ID" value="CapteG155172"/>
</dbReference>